<dbReference type="EMBL" id="LRGC01000018">
    <property type="protein sequence ID" value="KWR52756.1"/>
    <property type="molecule type" value="Genomic_DNA"/>
</dbReference>
<sequence length="56" mass="6361">MYGYILCNNKQELNLSATGAVCEMHENNFLRSLTDLKSPALLHRGLVWGYQYASLL</sequence>
<dbReference type="Proteomes" id="UP000056419">
    <property type="component" value="Unassembled WGS sequence"/>
</dbReference>
<proteinExistence type="predicted"/>
<evidence type="ECO:0000313" key="2">
    <source>
        <dbReference type="Proteomes" id="UP000056419"/>
    </source>
</evidence>
<name>A0A108T3J4_BACSE</name>
<comment type="caution">
    <text evidence="1">The sequence shown here is derived from an EMBL/GenBank/DDBJ whole genome shotgun (WGS) entry which is preliminary data.</text>
</comment>
<gene>
    <name evidence="1" type="ORF">AA415_02806</name>
</gene>
<keyword evidence="2" id="KW-1185">Reference proteome</keyword>
<dbReference type="AlphaFoldDB" id="A0A108T3J4"/>
<evidence type="ECO:0000313" key="1">
    <source>
        <dbReference type="EMBL" id="KWR52756.1"/>
    </source>
</evidence>
<organism evidence="1 2">
    <name type="scientific">Bacteroides stercoris</name>
    <dbReference type="NCBI Taxonomy" id="46506"/>
    <lineage>
        <taxon>Bacteria</taxon>
        <taxon>Pseudomonadati</taxon>
        <taxon>Bacteroidota</taxon>
        <taxon>Bacteroidia</taxon>
        <taxon>Bacteroidales</taxon>
        <taxon>Bacteroidaceae</taxon>
        <taxon>Bacteroides</taxon>
    </lineage>
</organism>
<protein>
    <submittedName>
        <fullName evidence="1">Uncharacterized protein</fullName>
    </submittedName>
</protein>
<dbReference type="PATRIC" id="fig|46506.5.peg.3026"/>
<accession>A0A108T3J4</accession>
<reference evidence="1 2" key="1">
    <citation type="journal article" date="2016" name="BMC Genomics">
        <title>Type VI secretion systems of human gut Bacteroidales segregate into three genetic architectures, two of which are contained on mobile genetic elements.</title>
        <authorList>
            <person name="Coyne M.J."/>
            <person name="Roelofs K.G."/>
            <person name="Comstock L.E."/>
        </authorList>
    </citation>
    <scope>NUCLEOTIDE SEQUENCE [LARGE SCALE GENOMIC DNA]</scope>
    <source>
        <strain evidence="1 2">CL09T03C01</strain>
    </source>
</reference>